<dbReference type="SUPFAM" id="SSF56024">
    <property type="entry name" value="Phospholipase D/nuclease"/>
    <property type="match status" value="2"/>
</dbReference>
<dbReference type="RefSeq" id="WP_207860146.1">
    <property type="nucleotide sequence ID" value="NZ_JAFREP010000016.1"/>
</dbReference>
<comment type="subcellular location">
    <subcellularLocation>
        <location evidence="1">Cell membrane</location>
        <topology evidence="1">Multi-pass membrane protein</topology>
    </subcellularLocation>
</comment>
<feature type="transmembrane region" description="Helical" evidence="13">
    <location>
        <begin position="35"/>
        <end position="53"/>
    </location>
</feature>
<feature type="domain" description="PLD phosphodiesterase" evidence="14">
    <location>
        <begin position="383"/>
        <end position="410"/>
    </location>
</feature>
<evidence type="ECO:0000256" key="1">
    <source>
        <dbReference type="ARBA" id="ARBA00004651"/>
    </source>
</evidence>
<dbReference type="EC" id="2.7.8.-" evidence="12"/>
<keyword evidence="10" id="KW-0594">Phospholipid biosynthesis</keyword>
<evidence type="ECO:0000256" key="4">
    <source>
        <dbReference type="ARBA" id="ARBA00022679"/>
    </source>
</evidence>
<evidence type="ECO:0000256" key="8">
    <source>
        <dbReference type="ARBA" id="ARBA00023098"/>
    </source>
</evidence>
<dbReference type="InterPro" id="IPR001736">
    <property type="entry name" value="PLipase_D/transphosphatidylase"/>
</dbReference>
<comment type="caution">
    <text evidence="15">The sequence shown here is derived from an EMBL/GenBank/DDBJ whole genome shotgun (WGS) entry which is preliminary data.</text>
</comment>
<dbReference type="Pfam" id="PF13091">
    <property type="entry name" value="PLDc_2"/>
    <property type="match status" value="2"/>
</dbReference>
<dbReference type="Pfam" id="PF13396">
    <property type="entry name" value="PLDc_N"/>
    <property type="match status" value="1"/>
</dbReference>
<evidence type="ECO:0000256" key="3">
    <source>
        <dbReference type="ARBA" id="ARBA00022516"/>
    </source>
</evidence>
<evidence type="ECO:0000256" key="11">
    <source>
        <dbReference type="ARBA" id="ARBA00023264"/>
    </source>
</evidence>
<evidence type="ECO:0000256" key="7">
    <source>
        <dbReference type="ARBA" id="ARBA00022989"/>
    </source>
</evidence>
<dbReference type="PANTHER" id="PTHR21248:SF22">
    <property type="entry name" value="PHOSPHOLIPASE D"/>
    <property type="match status" value="1"/>
</dbReference>
<name>A0A8J7U421_9BACT</name>
<accession>A0A8J7U421</accession>
<dbReference type="EMBL" id="JAFREP010000016">
    <property type="protein sequence ID" value="MBO1320192.1"/>
    <property type="molecule type" value="Genomic_DNA"/>
</dbReference>
<dbReference type="AlphaFoldDB" id="A0A8J7U421"/>
<keyword evidence="16" id="KW-1185">Reference proteome</keyword>
<dbReference type="NCBIfam" id="TIGR04265">
    <property type="entry name" value="bac_cardiolipin"/>
    <property type="match status" value="1"/>
</dbReference>
<evidence type="ECO:0000256" key="6">
    <source>
        <dbReference type="ARBA" id="ARBA00022737"/>
    </source>
</evidence>
<keyword evidence="4" id="KW-0808">Transferase</keyword>
<dbReference type="GO" id="GO:0008808">
    <property type="term" value="F:cardiolipin synthase activity"/>
    <property type="evidence" value="ECO:0007669"/>
    <property type="project" value="UniProtKB-UniRule"/>
</dbReference>
<keyword evidence="2" id="KW-1003">Cell membrane</keyword>
<feature type="domain" description="PLD phosphodiesterase" evidence="14">
    <location>
        <begin position="208"/>
        <end position="235"/>
    </location>
</feature>
<organism evidence="15 16">
    <name type="scientific">Acanthopleuribacter pedis</name>
    <dbReference type="NCBI Taxonomy" id="442870"/>
    <lineage>
        <taxon>Bacteria</taxon>
        <taxon>Pseudomonadati</taxon>
        <taxon>Acidobacteriota</taxon>
        <taxon>Holophagae</taxon>
        <taxon>Acanthopleuribacterales</taxon>
        <taxon>Acanthopleuribacteraceae</taxon>
        <taxon>Acanthopleuribacter</taxon>
    </lineage>
</organism>
<dbReference type="InterPro" id="IPR025202">
    <property type="entry name" value="PLD-like_dom"/>
</dbReference>
<dbReference type="Gene3D" id="3.30.870.10">
    <property type="entry name" value="Endonuclease Chain A"/>
    <property type="match status" value="2"/>
</dbReference>
<evidence type="ECO:0000256" key="13">
    <source>
        <dbReference type="SAM" id="Phobius"/>
    </source>
</evidence>
<keyword evidence="7 13" id="KW-1133">Transmembrane helix</keyword>
<evidence type="ECO:0000313" key="16">
    <source>
        <dbReference type="Proteomes" id="UP000664417"/>
    </source>
</evidence>
<protein>
    <recommendedName>
        <fullName evidence="12">Cardiolipin synthase</fullName>
        <ecNumber evidence="12">2.7.8.-</ecNumber>
    </recommendedName>
</protein>
<dbReference type="InterPro" id="IPR027379">
    <property type="entry name" value="CLS_N"/>
</dbReference>
<dbReference type="GO" id="GO:0032049">
    <property type="term" value="P:cardiolipin biosynthetic process"/>
    <property type="evidence" value="ECO:0007669"/>
    <property type="project" value="UniProtKB-UniRule"/>
</dbReference>
<gene>
    <name evidence="15" type="primary">cls</name>
    <name evidence="15" type="ORF">J3U88_17085</name>
</gene>
<keyword evidence="9 13" id="KW-0472">Membrane</keyword>
<keyword evidence="11" id="KW-1208">Phospholipid metabolism</keyword>
<dbReference type="InterPro" id="IPR022924">
    <property type="entry name" value="Cardiolipin_synthase"/>
</dbReference>
<evidence type="ECO:0000256" key="9">
    <source>
        <dbReference type="ARBA" id="ARBA00023136"/>
    </source>
</evidence>
<evidence type="ECO:0000313" key="15">
    <source>
        <dbReference type="EMBL" id="MBO1320192.1"/>
    </source>
</evidence>
<dbReference type="Proteomes" id="UP000664417">
    <property type="component" value="Unassembled WGS sequence"/>
</dbReference>
<keyword evidence="5 13" id="KW-0812">Transmembrane</keyword>
<evidence type="ECO:0000259" key="14">
    <source>
        <dbReference type="PROSITE" id="PS50035"/>
    </source>
</evidence>
<evidence type="ECO:0000256" key="12">
    <source>
        <dbReference type="NCBIfam" id="TIGR04265"/>
    </source>
</evidence>
<keyword evidence="6" id="KW-0677">Repeat</keyword>
<evidence type="ECO:0000256" key="10">
    <source>
        <dbReference type="ARBA" id="ARBA00023209"/>
    </source>
</evidence>
<proteinExistence type="predicted"/>
<evidence type="ECO:0000256" key="2">
    <source>
        <dbReference type="ARBA" id="ARBA00022475"/>
    </source>
</evidence>
<keyword evidence="8" id="KW-0443">Lipid metabolism</keyword>
<dbReference type="GO" id="GO:0005886">
    <property type="term" value="C:plasma membrane"/>
    <property type="evidence" value="ECO:0007669"/>
    <property type="project" value="UniProtKB-SubCell"/>
</dbReference>
<evidence type="ECO:0000256" key="5">
    <source>
        <dbReference type="ARBA" id="ARBA00022692"/>
    </source>
</evidence>
<sequence>MKLEVVVLILLHGLGLASAVRVVMEDRSPQGAIAWALSLTVFPLVALPVYWVFGGRRFHGYVAARRRDDLNMFRHSKTLEAQLPPFLAPRETRVHSGLARIAYGSWLEGHRAGLLIDGKATFDAMFSAMERAEHTVWVQFFAIHNDQLGLAFCEQLAVCAGRGLTVLLLYDPMGSHQLSRRQLRLLADAGVRVASFSTVRGLGKRFQINFRNHRKLVIVDGETAFVGGHNVGDDYLGKNPELPFWRDTHCWVRGPAVACLELAFLEDWHWATGEILPFQPVVSRDANPGIKVLSLPTGPADDFAGCHLMFLDLIHNAVDRLWIATPYFVPDPAVIAALTLAAVRGVEVRVLLPERADHLAVYLSSYAYINELDGFGIKFYRYRPGFLHQKVVLVDDDLAAVGTANFDYRSFFLNFEITLLFHDRDFAEQVRLMLEADFARGRRVTAKSFRERPFWFRFAVSVARLFAPLQ</sequence>
<dbReference type="SMART" id="SM00155">
    <property type="entry name" value="PLDc"/>
    <property type="match status" value="2"/>
</dbReference>
<dbReference type="PANTHER" id="PTHR21248">
    <property type="entry name" value="CARDIOLIPIN SYNTHASE"/>
    <property type="match status" value="1"/>
</dbReference>
<keyword evidence="3" id="KW-0444">Lipid biosynthesis</keyword>
<reference evidence="15" key="1">
    <citation type="submission" date="2021-03" db="EMBL/GenBank/DDBJ databases">
        <authorList>
            <person name="Wang G."/>
        </authorList>
    </citation>
    <scope>NUCLEOTIDE SEQUENCE</scope>
    <source>
        <strain evidence="15">KCTC 12899</strain>
    </source>
</reference>
<dbReference type="PROSITE" id="PS50035">
    <property type="entry name" value="PLD"/>
    <property type="match status" value="2"/>
</dbReference>